<evidence type="ECO:0000313" key="6">
    <source>
        <dbReference type="Proteomes" id="UP000007879"/>
    </source>
</evidence>
<dbReference type="InterPro" id="IPR023410">
    <property type="entry name" value="14-3-3_domain"/>
</dbReference>
<evidence type="ECO:0000313" key="5">
    <source>
        <dbReference type="EnsemblMetazoa" id="Aqu2.1.34343_001"/>
    </source>
</evidence>
<proteinExistence type="inferred from homology"/>
<dbReference type="PRINTS" id="PR00305">
    <property type="entry name" value="1433ZETA"/>
</dbReference>
<dbReference type="STRING" id="400682.A0A1X7V2V5"/>
<evidence type="ECO:0000256" key="3">
    <source>
        <dbReference type="RuleBase" id="RU003466"/>
    </source>
</evidence>
<keyword evidence="6" id="KW-1185">Reference proteome</keyword>
<reference evidence="5" key="2">
    <citation type="submission" date="2017-05" db="UniProtKB">
        <authorList>
            <consortium name="EnsemblMetazoa"/>
        </authorList>
    </citation>
    <scope>IDENTIFICATION</scope>
</reference>
<dbReference type="SMART" id="SM00101">
    <property type="entry name" value="14_3_3"/>
    <property type="match status" value="1"/>
</dbReference>
<name>A0A1X7V2V5_AMPQE</name>
<dbReference type="InterPro" id="IPR023409">
    <property type="entry name" value="14-3-3_CS"/>
</dbReference>
<dbReference type="InterPro" id="IPR000308">
    <property type="entry name" value="14-3-3"/>
</dbReference>
<sequence>MEESPEVFEAKLAEQTERYNDMVDVMKKVVKSKGKAPLTTEERNLLSVAYKNVIGARRASWRIISSLEQKDPSKEIIADYRKKIEKELDEIVKDVTELLDDLIAVADDNESKVFYHKMSGDYHRYAAEYSTGDAKDNASRKSQEAYEKATEVAKENLSTTHPIRLGLALNYSVFHYEIKNDPERACKTAKEAFDSAITDLDNLEEDSYKDSTLIMQLLRDNLTLWTSETDQQDKNDDNEDQN</sequence>
<evidence type="ECO:0000256" key="2">
    <source>
        <dbReference type="PIRSR" id="PIRSR000868-1"/>
    </source>
</evidence>
<dbReference type="AlphaFoldDB" id="A0A1X7V2V5"/>
<dbReference type="PROSITE" id="PS00797">
    <property type="entry name" value="1433_2"/>
    <property type="match status" value="1"/>
</dbReference>
<comment type="similarity">
    <text evidence="1 3">Belongs to the 14-3-3 family.</text>
</comment>
<dbReference type="Proteomes" id="UP000007879">
    <property type="component" value="Unassembled WGS sequence"/>
</dbReference>
<dbReference type="SUPFAM" id="SSF48445">
    <property type="entry name" value="14-3-3 protein"/>
    <property type="match status" value="1"/>
</dbReference>
<dbReference type="PANTHER" id="PTHR18860">
    <property type="entry name" value="14-3-3 PROTEIN"/>
    <property type="match status" value="1"/>
</dbReference>
<protein>
    <recommendedName>
        <fullName evidence="4">14-3-3 domain-containing protein</fullName>
    </recommendedName>
</protein>
<reference evidence="6" key="1">
    <citation type="journal article" date="2010" name="Nature">
        <title>The Amphimedon queenslandica genome and the evolution of animal complexity.</title>
        <authorList>
            <person name="Srivastava M."/>
            <person name="Simakov O."/>
            <person name="Chapman J."/>
            <person name="Fahey B."/>
            <person name="Gauthier M.E."/>
            <person name="Mitros T."/>
            <person name="Richards G.S."/>
            <person name="Conaco C."/>
            <person name="Dacre M."/>
            <person name="Hellsten U."/>
            <person name="Larroux C."/>
            <person name="Putnam N.H."/>
            <person name="Stanke M."/>
            <person name="Adamska M."/>
            <person name="Darling A."/>
            <person name="Degnan S.M."/>
            <person name="Oakley T.H."/>
            <person name="Plachetzki D.C."/>
            <person name="Zhai Y."/>
            <person name="Adamski M."/>
            <person name="Calcino A."/>
            <person name="Cummins S.F."/>
            <person name="Goodstein D.M."/>
            <person name="Harris C."/>
            <person name="Jackson D.J."/>
            <person name="Leys S.P."/>
            <person name="Shu S."/>
            <person name="Woodcroft B.J."/>
            <person name="Vervoort M."/>
            <person name="Kosik K.S."/>
            <person name="Manning G."/>
            <person name="Degnan B.M."/>
            <person name="Rokhsar D.S."/>
        </authorList>
    </citation>
    <scope>NUCLEOTIDE SEQUENCE [LARGE SCALE GENOMIC DNA]</scope>
</reference>
<dbReference type="InterPro" id="IPR036815">
    <property type="entry name" value="14-3-3_dom_sf"/>
</dbReference>
<dbReference type="EnsemblMetazoa" id="Aqu2.1.34343_001">
    <property type="protein sequence ID" value="Aqu2.1.34343_001"/>
    <property type="gene ID" value="Aqu2.1.34343"/>
</dbReference>
<dbReference type="OrthoDB" id="10260625at2759"/>
<organism evidence="5">
    <name type="scientific">Amphimedon queenslandica</name>
    <name type="common">Sponge</name>
    <dbReference type="NCBI Taxonomy" id="400682"/>
    <lineage>
        <taxon>Eukaryota</taxon>
        <taxon>Metazoa</taxon>
        <taxon>Porifera</taxon>
        <taxon>Demospongiae</taxon>
        <taxon>Heteroscleromorpha</taxon>
        <taxon>Haplosclerida</taxon>
        <taxon>Niphatidae</taxon>
        <taxon>Amphimedon</taxon>
    </lineage>
</organism>
<dbReference type="OMA" id="VKNIRAC"/>
<dbReference type="eggNOG" id="KOG0841">
    <property type="taxonomic scope" value="Eukaryota"/>
</dbReference>
<accession>A0A1X7V2V5</accession>
<dbReference type="KEGG" id="aqu:100634312"/>
<dbReference type="PROSITE" id="PS00796">
    <property type="entry name" value="1433_1"/>
    <property type="match status" value="1"/>
</dbReference>
<dbReference type="Pfam" id="PF00244">
    <property type="entry name" value="14-3-3"/>
    <property type="match status" value="1"/>
</dbReference>
<feature type="site" description="Interaction with phosphoserine on interacting protein" evidence="2">
    <location>
        <position position="58"/>
    </location>
</feature>
<evidence type="ECO:0000259" key="4">
    <source>
        <dbReference type="SMART" id="SM00101"/>
    </source>
</evidence>
<feature type="domain" description="14-3-3" evidence="4">
    <location>
        <begin position="1"/>
        <end position="239"/>
    </location>
</feature>
<evidence type="ECO:0000256" key="1">
    <source>
        <dbReference type="ARBA" id="ARBA00006141"/>
    </source>
</evidence>
<gene>
    <name evidence="5" type="primary">100634312</name>
</gene>
<dbReference type="Gene3D" id="1.20.190.20">
    <property type="entry name" value="14-3-3 domain"/>
    <property type="match status" value="1"/>
</dbReference>
<dbReference type="CDD" id="cd08774">
    <property type="entry name" value="14-3-3"/>
    <property type="match status" value="1"/>
</dbReference>
<dbReference type="PIRSF" id="PIRSF000868">
    <property type="entry name" value="14-3-3"/>
    <property type="match status" value="1"/>
</dbReference>
<dbReference type="EnsemblMetazoa" id="XM_003385802.3">
    <property type="protein sequence ID" value="XP_003385850.1"/>
    <property type="gene ID" value="LOC100634312"/>
</dbReference>
<dbReference type="InParanoid" id="A0A1X7V2V5"/>
<feature type="site" description="Interaction with phosphoserine on interacting protein" evidence="2">
    <location>
        <position position="124"/>
    </location>
</feature>